<evidence type="ECO:0000256" key="8">
    <source>
        <dbReference type="SAM" id="MobiDB-lite"/>
    </source>
</evidence>
<feature type="domain" description="PTS EIIA type-4" evidence="9">
    <location>
        <begin position="4"/>
        <end position="130"/>
    </location>
</feature>
<dbReference type="InterPro" id="IPR036662">
    <property type="entry name" value="PTS_EIIA_man-typ_sf"/>
</dbReference>
<organism evidence="11 12">
    <name type="scientific">Isoptericola chiayiensis</name>
    <dbReference type="NCBI Taxonomy" id="579446"/>
    <lineage>
        <taxon>Bacteria</taxon>
        <taxon>Bacillati</taxon>
        <taxon>Actinomycetota</taxon>
        <taxon>Actinomycetes</taxon>
        <taxon>Micrococcales</taxon>
        <taxon>Promicromonosporaceae</taxon>
        <taxon>Isoptericola</taxon>
    </lineage>
</organism>
<feature type="domain" description="HPr" evidence="10">
    <location>
        <begin position="172"/>
        <end position="255"/>
    </location>
</feature>
<gene>
    <name evidence="11" type="primary">dhaM</name>
    <name evidence="11" type="ORF">GCM10023216_27640</name>
</gene>
<evidence type="ECO:0000259" key="10">
    <source>
        <dbReference type="PROSITE" id="PS51350"/>
    </source>
</evidence>
<dbReference type="Pfam" id="PF03610">
    <property type="entry name" value="EIIA-man"/>
    <property type="match status" value="1"/>
</dbReference>
<dbReference type="InterPro" id="IPR001020">
    <property type="entry name" value="PTS_HPr_His_P_site"/>
</dbReference>
<dbReference type="Gene3D" id="3.30.1340.10">
    <property type="entry name" value="HPr-like"/>
    <property type="match status" value="1"/>
</dbReference>
<dbReference type="PANTHER" id="PTHR38594:SF1">
    <property type="entry name" value="PEP-DEPENDENT DIHYDROXYACETONE KINASE, PHOSPHORYL DONOR SUBUNIT DHAM"/>
    <property type="match status" value="1"/>
</dbReference>
<dbReference type="Proteomes" id="UP001500956">
    <property type="component" value="Unassembled WGS sequence"/>
</dbReference>
<evidence type="ECO:0000256" key="7">
    <source>
        <dbReference type="ARBA" id="ARBA00046577"/>
    </source>
</evidence>
<dbReference type="NCBIfam" id="TIGR02364">
    <property type="entry name" value="dha_pts"/>
    <property type="match status" value="1"/>
</dbReference>
<dbReference type="SUPFAM" id="SSF55594">
    <property type="entry name" value="HPr-like"/>
    <property type="match status" value="1"/>
</dbReference>
<sequence length="255" mass="24822">MTVDVGLVLVAHSAPMAQGTADLARQMAPDVVIRCAAGDEDGGLGTSLDRVQDALADALGTVDGVVVLADLGSAALVVEAAFELDPALARRARLVSAPFVEGAVAAAVTAQQGAAPDAVAESAEAAVHSIGPSPVLELVESSADDSPAPAGTHASGETVQAPGAPTSGAADEATATAQIRNKLGLHARPAALLARSVADLGVPVTVDGADASSVLALMSLGTVAGQRVTVAARGTDAAGAVDVVVGMIEGGFGEE</sequence>
<reference evidence="12" key="1">
    <citation type="journal article" date="2019" name="Int. J. Syst. Evol. Microbiol.">
        <title>The Global Catalogue of Microorganisms (GCM) 10K type strain sequencing project: providing services to taxonomists for standard genome sequencing and annotation.</title>
        <authorList>
            <consortium name="The Broad Institute Genomics Platform"/>
            <consortium name="The Broad Institute Genome Sequencing Center for Infectious Disease"/>
            <person name="Wu L."/>
            <person name="Ma J."/>
        </authorList>
    </citation>
    <scope>NUCLEOTIDE SEQUENCE [LARGE SCALE GENOMIC DNA]</scope>
    <source>
        <strain evidence="12">JCM 18063</strain>
    </source>
</reference>
<dbReference type="Pfam" id="PF00381">
    <property type="entry name" value="PTS-HPr"/>
    <property type="match status" value="1"/>
</dbReference>
<evidence type="ECO:0000256" key="2">
    <source>
        <dbReference type="ARBA" id="ARBA00002788"/>
    </source>
</evidence>
<dbReference type="InterPro" id="IPR012844">
    <property type="entry name" value="DhaM_N"/>
</dbReference>
<dbReference type="NCBIfam" id="TIGR01003">
    <property type="entry name" value="PTS_HPr_family"/>
    <property type="match status" value="1"/>
</dbReference>
<name>A0ABP8YPD5_9MICO</name>
<protein>
    <recommendedName>
        <fullName evidence="5">Phosphocarrier protein HPr</fullName>
        <ecNumber evidence="4">2.7.1.121</ecNumber>
    </recommendedName>
</protein>
<dbReference type="RefSeq" id="WP_343037550.1">
    <property type="nucleotide sequence ID" value="NZ_BAABID010000014.1"/>
</dbReference>
<dbReference type="PROSITE" id="PS00369">
    <property type="entry name" value="PTS_HPR_HIS"/>
    <property type="match status" value="1"/>
</dbReference>
<evidence type="ECO:0000313" key="12">
    <source>
        <dbReference type="Proteomes" id="UP001500956"/>
    </source>
</evidence>
<keyword evidence="6" id="KW-0808">Transferase</keyword>
<dbReference type="PANTHER" id="PTHR38594">
    <property type="entry name" value="PEP-DEPENDENT DIHYDROXYACETONE KINASE, PHOSPHORYL DONOR SUBUNIT DHAM"/>
    <property type="match status" value="1"/>
</dbReference>
<dbReference type="InterPro" id="IPR035895">
    <property type="entry name" value="HPr-like_sf"/>
</dbReference>
<dbReference type="EMBL" id="BAABID010000014">
    <property type="protein sequence ID" value="GAA4733665.1"/>
    <property type="molecule type" value="Genomic_DNA"/>
</dbReference>
<dbReference type="GO" id="GO:0016301">
    <property type="term" value="F:kinase activity"/>
    <property type="evidence" value="ECO:0007669"/>
    <property type="project" value="UniProtKB-KW"/>
</dbReference>
<comment type="function">
    <text evidence="2">Component of the dihydroxyacetone kinase complex, which is responsible for the phosphoenolpyruvate (PEP)-dependent phosphorylation of dihydroxyacetone. DhaM serves as the phosphoryl donor. Is phosphorylated by phosphoenolpyruvate in an EI- and HPr-dependent reaction, and a phosphorelay system on histidine residues finally leads to phosphoryl transfer to DhaL and dihydroxyacetone.</text>
</comment>
<keyword evidence="11" id="KW-0418">Kinase</keyword>
<evidence type="ECO:0000256" key="4">
    <source>
        <dbReference type="ARBA" id="ARBA00012095"/>
    </source>
</evidence>
<comment type="subunit">
    <text evidence="7">Homodimer. The dihydroxyacetone kinase complex is composed of a homodimer of DhaM, a homodimer of DhaK and the subunit DhaL.</text>
</comment>
<dbReference type="Gene3D" id="3.40.50.510">
    <property type="entry name" value="Phosphotransferase system, mannose-type IIA component"/>
    <property type="match status" value="1"/>
</dbReference>
<dbReference type="PROSITE" id="PS51350">
    <property type="entry name" value="PTS_HPR_DOM"/>
    <property type="match status" value="1"/>
</dbReference>
<proteinExistence type="predicted"/>
<dbReference type="PRINTS" id="PR00107">
    <property type="entry name" value="PHOSPHOCPHPR"/>
</dbReference>
<dbReference type="EC" id="2.7.1.121" evidence="4"/>
<dbReference type="InterPro" id="IPR004701">
    <property type="entry name" value="PTS_EIIA_man-typ"/>
</dbReference>
<dbReference type="PROSITE" id="PS51096">
    <property type="entry name" value="PTS_EIIA_TYPE_4"/>
    <property type="match status" value="1"/>
</dbReference>
<dbReference type="InterPro" id="IPR039643">
    <property type="entry name" value="DhaM"/>
</dbReference>
<evidence type="ECO:0000256" key="5">
    <source>
        <dbReference type="ARBA" id="ARBA00020422"/>
    </source>
</evidence>
<dbReference type="InterPro" id="IPR000032">
    <property type="entry name" value="HPr-like"/>
</dbReference>
<accession>A0ABP8YPD5</accession>
<feature type="region of interest" description="Disordered" evidence="8">
    <location>
        <begin position="139"/>
        <end position="173"/>
    </location>
</feature>
<evidence type="ECO:0000256" key="3">
    <source>
        <dbReference type="ARBA" id="ARBA00003681"/>
    </source>
</evidence>
<evidence type="ECO:0000259" key="9">
    <source>
        <dbReference type="PROSITE" id="PS51096"/>
    </source>
</evidence>
<comment type="catalytic activity">
    <reaction evidence="1">
        <text>dihydroxyacetone + phosphoenolpyruvate = dihydroxyacetone phosphate + pyruvate</text>
        <dbReference type="Rhea" id="RHEA:18381"/>
        <dbReference type="ChEBI" id="CHEBI:15361"/>
        <dbReference type="ChEBI" id="CHEBI:16016"/>
        <dbReference type="ChEBI" id="CHEBI:57642"/>
        <dbReference type="ChEBI" id="CHEBI:58702"/>
        <dbReference type="EC" id="2.7.1.121"/>
    </reaction>
</comment>
<evidence type="ECO:0000313" key="11">
    <source>
        <dbReference type="EMBL" id="GAA4733665.1"/>
    </source>
</evidence>
<dbReference type="CDD" id="cd00367">
    <property type="entry name" value="PTS-HPr_like"/>
    <property type="match status" value="1"/>
</dbReference>
<evidence type="ECO:0000256" key="1">
    <source>
        <dbReference type="ARBA" id="ARBA00001113"/>
    </source>
</evidence>
<dbReference type="SUPFAM" id="SSF53062">
    <property type="entry name" value="PTS system fructose IIA component-like"/>
    <property type="match status" value="1"/>
</dbReference>
<evidence type="ECO:0000256" key="6">
    <source>
        <dbReference type="ARBA" id="ARBA00022679"/>
    </source>
</evidence>
<comment type="function">
    <text evidence="3">General (non sugar-specific) component of the phosphoenolpyruvate-dependent sugar phosphotransferase system (sugar PTS). This major carbohydrate active-transport system catalyzes the phosphorylation of incoming sugar substrates concomitantly with their translocation across the cell membrane. The phosphoryl group from phosphoenolpyruvate (PEP) is transferred to the phosphoryl carrier protein HPr by enzyme I. Phospho-HPr then transfers it to the PTS EIIA domain.</text>
</comment>
<comment type="caution">
    <text evidence="11">The sequence shown here is derived from an EMBL/GenBank/DDBJ whole genome shotgun (WGS) entry which is preliminary data.</text>
</comment>
<keyword evidence="12" id="KW-1185">Reference proteome</keyword>